<organism evidence="1 2">
    <name type="scientific">Paraburkholderia tagetis</name>
    <dbReference type="NCBI Taxonomy" id="2913261"/>
    <lineage>
        <taxon>Bacteria</taxon>
        <taxon>Pseudomonadati</taxon>
        <taxon>Pseudomonadota</taxon>
        <taxon>Betaproteobacteria</taxon>
        <taxon>Burkholderiales</taxon>
        <taxon>Burkholderiaceae</taxon>
        <taxon>Paraburkholderia</taxon>
    </lineage>
</organism>
<dbReference type="Proteomes" id="UP001139308">
    <property type="component" value="Unassembled WGS sequence"/>
</dbReference>
<dbReference type="EMBL" id="JAKLJA010000046">
    <property type="protein sequence ID" value="MCG5077954.1"/>
    <property type="molecule type" value="Genomic_DNA"/>
</dbReference>
<accession>A0A9X1UM65</accession>
<protein>
    <submittedName>
        <fullName evidence="1">Uncharacterized protein</fullName>
    </submittedName>
</protein>
<reference evidence="1" key="1">
    <citation type="submission" date="2022-01" db="EMBL/GenBank/DDBJ databases">
        <title>Genome sequence and assembly of Parabukholderia sp. RG36.</title>
        <authorList>
            <person name="Chhetri G."/>
        </authorList>
    </citation>
    <scope>NUCLEOTIDE SEQUENCE</scope>
    <source>
        <strain evidence="1">RG36</strain>
    </source>
</reference>
<proteinExistence type="predicted"/>
<comment type="caution">
    <text evidence="1">The sequence shown here is derived from an EMBL/GenBank/DDBJ whole genome shotgun (WGS) entry which is preliminary data.</text>
</comment>
<name>A0A9X1UM65_9BURK</name>
<gene>
    <name evidence="1" type="ORF">L5014_32200</name>
</gene>
<dbReference type="AlphaFoldDB" id="A0A9X1UM65"/>
<keyword evidence="2" id="KW-1185">Reference proteome</keyword>
<dbReference type="RefSeq" id="WP_238467845.1">
    <property type="nucleotide sequence ID" value="NZ_JAKLJA010000046.1"/>
</dbReference>
<sequence length="70" mass="8547">MSEQPRIEFLIERDGLPQATDWVHRTMHIYRRAVLTRGHFARTHPYRHRFIIAYLEFRRWLRTGSTARPA</sequence>
<evidence type="ECO:0000313" key="1">
    <source>
        <dbReference type="EMBL" id="MCG5077954.1"/>
    </source>
</evidence>
<evidence type="ECO:0000313" key="2">
    <source>
        <dbReference type="Proteomes" id="UP001139308"/>
    </source>
</evidence>